<dbReference type="Proteomes" id="UP001595896">
    <property type="component" value="Unassembled WGS sequence"/>
</dbReference>
<proteinExistence type="predicted"/>
<dbReference type="InterPro" id="IPR034660">
    <property type="entry name" value="DinB/YfiT-like"/>
</dbReference>
<evidence type="ECO:0000313" key="3">
    <source>
        <dbReference type="Proteomes" id="UP001595896"/>
    </source>
</evidence>
<dbReference type="Gene3D" id="1.20.120.450">
    <property type="entry name" value="dinb family like domain"/>
    <property type="match status" value="1"/>
</dbReference>
<reference evidence="3" key="1">
    <citation type="journal article" date="2019" name="Int. J. Syst. Evol. Microbiol.">
        <title>The Global Catalogue of Microorganisms (GCM) 10K type strain sequencing project: providing services to taxonomists for standard genome sequencing and annotation.</title>
        <authorList>
            <consortium name="The Broad Institute Genomics Platform"/>
            <consortium name="The Broad Institute Genome Sequencing Center for Infectious Disease"/>
            <person name="Wu L."/>
            <person name="Ma J."/>
        </authorList>
    </citation>
    <scope>NUCLEOTIDE SEQUENCE [LARGE SCALE GENOMIC DNA]</scope>
    <source>
        <strain evidence="3">JCM 12165</strain>
    </source>
</reference>
<sequence>MKKQAVIHHYEETIQFVRSLEPMSEQYWRTPIAAGKWTIAEIVAHFIPWDVFVQSKRLPYFHSSEPLPPGPQAAQVNHEAADWARITPVSSIVNEFVEGRDKLIASIDSISEADWQTPFQIGETNLTIARYFENLAAHDRHHMVQITDLLDSLDDTTSDSSI</sequence>
<dbReference type="EMBL" id="JBHSGK010000003">
    <property type="protein sequence ID" value="MFC4735178.1"/>
    <property type="molecule type" value="Genomic_DNA"/>
</dbReference>
<dbReference type="SUPFAM" id="SSF109854">
    <property type="entry name" value="DinB/YfiT-like putative metalloenzymes"/>
    <property type="match status" value="1"/>
</dbReference>
<evidence type="ECO:0000259" key="1">
    <source>
        <dbReference type="Pfam" id="PF12867"/>
    </source>
</evidence>
<name>A0ABV9NP85_9BACI</name>
<dbReference type="RefSeq" id="WP_377907805.1">
    <property type="nucleotide sequence ID" value="NZ_JBHSGK010000003.1"/>
</dbReference>
<gene>
    <name evidence="2" type="ORF">ACFO4L_01150</name>
</gene>
<dbReference type="Pfam" id="PF12867">
    <property type="entry name" value="DinB_2"/>
    <property type="match status" value="1"/>
</dbReference>
<comment type="caution">
    <text evidence="2">The sequence shown here is derived from an EMBL/GenBank/DDBJ whole genome shotgun (WGS) entry which is preliminary data.</text>
</comment>
<dbReference type="InterPro" id="IPR024775">
    <property type="entry name" value="DinB-like"/>
</dbReference>
<keyword evidence="3" id="KW-1185">Reference proteome</keyword>
<evidence type="ECO:0000313" key="2">
    <source>
        <dbReference type="EMBL" id="MFC4735178.1"/>
    </source>
</evidence>
<protein>
    <submittedName>
        <fullName evidence="2">DinB family protein</fullName>
    </submittedName>
</protein>
<organism evidence="2 3">
    <name type="scientific">Bacillus daqingensis</name>
    <dbReference type="NCBI Taxonomy" id="872396"/>
    <lineage>
        <taxon>Bacteria</taxon>
        <taxon>Bacillati</taxon>
        <taxon>Bacillota</taxon>
        <taxon>Bacilli</taxon>
        <taxon>Bacillales</taxon>
        <taxon>Bacillaceae</taxon>
        <taxon>Bacillus</taxon>
    </lineage>
</organism>
<accession>A0ABV9NP85</accession>
<feature type="domain" description="DinB-like" evidence="1">
    <location>
        <begin position="17"/>
        <end position="146"/>
    </location>
</feature>